<dbReference type="OrthoDB" id="9779889at2"/>
<dbReference type="CDD" id="cd10747">
    <property type="entry name" value="DnaJ_C"/>
    <property type="match status" value="1"/>
</dbReference>
<evidence type="ECO:0000256" key="6">
    <source>
        <dbReference type="ARBA" id="ARBA00022737"/>
    </source>
</evidence>
<dbReference type="InterPro" id="IPR012724">
    <property type="entry name" value="DnaJ"/>
</dbReference>
<dbReference type="InterPro" id="IPR036869">
    <property type="entry name" value="J_dom_sf"/>
</dbReference>
<keyword evidence="5 14" id="KW-0479">Metal-binding</keyword>
<feature type="binding site" evidence="14">
    <location>
        <position position="199"/>
    </location>
    <ligand>
        <name>Zn(2+)</name>
        <dbReference type="ChEBI" id="CHEBI:29105"/>
        <label>2</label>
    </ligand>
</feature>
<accession>G2KRW2</accession>
<evidence type="ECO:0000313" key="18">
    <source>
        <dbReference type="EMBL" id="AEP10070.1"/>
    </source>
</evidence>
<evidence type="ECO:0000259" key="16">
    <source>
        <dbReference type="PROSITE" id="PS50076"/>
    </source>
</evidence>
<comment type="cofactor">
    <cofactor evidence="14">
        <name>Zn(2+)</name>
        <dbReference type="ChEBI" id="CHEBI:29105"/>
    </cofactor>
    <text evidence="14">Binds 2 Zn(2+) ions per monomer.</text>
</comment>
<feature type="binding site" evidence="14">
    <location>
        <position position="213"/>
    </location>
    <ligand>
        <name>Zn(2+)</name>
        <dbReference type="ChEBI" id="CHEBI:29105"/>
        <label>1</label>
    </ligand>
</feature>
<dbReference type="GO" id="GO:0031072">
    <property type="term" value="F:heat shock protein binding"/>
    <property type="evidence" value="ECO:0007669"/>
    <property type="project" value="InterPro"/>
</dbReference>
<dbReference type="InterPro" id="IPR002939">
    <property type="entry name" value="DnaJ_C"/>
</dbReference>
<feature type="binding site" evidence="14">
    <location>
        <position position="196"/>
    </location>
    <ligand>
        <name>Zn(2+)</name>
        <dbReference type="ChEBI" id="CHEBI:29105"/>
        <label>2</label>
    </ligand>
</feature>
<feature type="repeat" description="CXXCXGXG motif" evidence="14">
    <location>
        <begin position="157"/>
        <end position="164"/>
    </location>
</feature>
<dbReference type="AlphaFoldDB" id="G2KRW2"/>
<dbReference type="SUPFAM" id="SSF57938">
    <property type="entry name" value="DnaJ/Hsp40 cysteine-rich domain"/>
    <property type="match status" value="1"/>
</dbReference>
<dbReference type="GO" id="GO:0006260">
    <property type="term" value="P:DNA replication"/>
    <property type="evidence" value="ECO:0007669"/>
    <property type="project" value="UniProtKB-KW"/>
</dbReference>
<evidence type="ECO:0000259" key="17">
    <source>
        <dbReference type="PROSITE" id="PS51188"/>
    </source>
</evidence>
<dbReference type="FunFam" id="2.60.260.20:FF:000004">
    <property type="entry name" value="Molecular chaperone DnaJ"/>
    <property type="match status" value="1"/>
</dbReference>
<comment type="subcellular location">
    <subcellularLocation>
        <location evidence="1 14">Cytoplasm</location>
    </subcellularLocation>
</comment>
<dbReference type="Pfam" id="PF01556">
    <property type="entry name" value="DnaJ_C"/>
    <property type="match status" value="1"/>
</dbReference>
<keyword evidence="3 14" id="KW-0963">Cytoplasm</keyword>
<dbReference type="KEGG" id="mai:MICA_1758"/>
<dbReference type="PANTHER" id="PTHR43096">
    <property type="entry name" value="DNAJ HOMOLOG 1, MITOCHONDRIAL-RELATED"/>
    <property type="match status" value="1"/>
</dbReference>
<feature type="repeat" description="CXXCXGXG motif" evidence="14">
    <location>
        <begin position="174"/>
        <end position="181"/>
    </location>
</feature>
<dbReference type="GO" id="GO:0005737">
    <property type="term" value="C:cytoplasm"/>
    <property type="evidence" value="ECO:0007669"/>
    <property type="project" value="UniProtKB-SubCell"/>
</dbReference>
<organism evidence="18 19">
    <name type="scientific">Micavibrio aeruginosavorus (strain ARL-13)</name>
    <dbReference type="NCBI Taxonomy" id="856793"/>
    <lineage>
        <taxon>Bacteria</taxon>
        <taxon>Pseudomonadati</taxon>
        <taxon>Bdellovibrionota</taxon>
        <taxon>Bdellovibrionia</taxon>
        <taxon>Bdellovibrionales</taxon>
        <taxon>Pseudobdellovibrionaceae</taxon>
        <taxon>Micavibrio</taxon>
    </lineage>
</organism>
<keyword evidence="8 14" id="KW-0862">Zinc</keyword>
<evidence type="ECO:0000256" key="3">
    <source>
        <dbReference type="ARBA" id="ARBA00022490"/>
    </source>
</evidence>
<dbReference type="GO" id="GO:0008270">
    <property type="term" value="F:zinc ion binding"/>
    <property type="evidence" value="ECO:0007669"/>
    <property type="project" value="UniProtKB-UniRule"/>
</dbReference>
<keyword evidence="19" id="KW-1185">Reference proteome</keyword>
<keyword evidence="10 14" id="KW-0143">Chaperone</keyword>
<evidence type="ECO:0000256" key="7">
    <source>
        <dbReference type="ARBA" id="ARBA00022771"/>
    </source>
</evidence>
<evidence type="ECO:0000256" key="13">
    <source>
        <dbReference type="ARBA" id="ARBA00067609"/>
    </source>
</evidence>
<dbReference type="NCBIfam" id="NF008035">
    <property type="entry name" value="PRK10767.1"/>
    <property type="match status" value="1"/>
</dbReference>
<dbReference type="SMART" id="SM00271">
    <property type="entry name" value="DnaJ"/>
    <property type="match status" value="1"/>
</dbReference>
<dbReference type="PROSITE" id="PS51188">
    <property type="entry name" value="ZF_CR"/>
    <property type="match status" value="1"/>
</dbReference>
<feature type="repeat" description="CXXCXGXG motif" evidence="14">
    <location>
        <begin position="210"/>
        <end position="217"/>
    </location>
</feature>
<keyword evidence="9 14" id="KW-0346">Stress response</keyword>
<dbReference type="HAMAP" id="MF_01152">
    <property type="entry name" value="DnaJ"/>
    <property type="match status" value="1"/>
</dbReference>
<dbReference type="eggNOG" id="COG0484">
    <property type="taxonomic scope" value="Bacteria"/>
</dbReference>
<dbReference type="GO" id="GO:0042026">
    <property type="term" value="P:protein refolding"/>
    <property type="evidence" value="ECO:0007669"/>
    <property type="project" value="TreeGrafter"/>
</dbReference>
<feature type="binding site" evidence="14">
    <location>
        <position position="210"/>
    </location>
    <ligand>
        <name>Zn(2+)</name>
        <dbReference type="ChEBI" id="CHEBI:29105"/>
        <label>1</label>
    </ligand>
</feature>
<evidence type="ECO:0000256" key="11">
    <source>
        <dbReference type="ARBA" id="ARBA00053423"/>
    </source>
</evidence>
<feature type="binding site" evidence="14">
    <location>
        <position position="174"/>
    </location>
    <ligand>
        <name>Zn(2+)</name>
        <dbReference type="ChEBI" id="CHEBI:29105"/>
        <label>2</label>
    </ligand>
</feature>
<dbReference type="RefSeq" id="WP_014103293.1">
    <property type="nucleotide sequence ID" value="NC_016026.1"/>
</dbReference>
<dbReference type="Proteomes" id="UP000009286">
    <property type="component" value="Chromosome"/>
</dbReference>
<comment type="subunit">
    <text evidence="2 14">Homodimer.</text>
</comment>
<dbReference type="InterPro" id="IPR001305">
    <property type="entry name" value="HSP_DnaJ_Cys-rich_dom"/>
</dbReference>
<dbReference type="FunFam" id="1.10.287.110:FF:000034">
    <property type="entry name" value="Chaperone protein DnaJ"/>
    <property type="match status" value="1"/>
</dbReference>
<sequence length="390" mass="41849">MADKDFYKTLGIERGASDDDIKKAFRKLAMQYHPDRNKDDPTAEAKFKEINEAYDVLKDPQKKAAYDRFGSSAFEQGGGFRPGAGAGGFDASGFGGAFSDIFEDMFGDFMGNGGGGGRGRAGGPQRGSDVQYTMEISMEEAFAGKEATIKVPLAETCDKCSGSGAKTGTGTENCPTCSGQGRVRMQQGFFTIERTCPTCNGEGAIIRDPCEKCSGSGRMRKEKTLRIKIPPGVENGRRIRLGGEGEAGFRGGVAGDLYVLLAIKPHRFFKREGADLFGRVPIPMTTAALGGDVEVPTIEGSRTKVKIPAGTQSGQQLRLKGKGMSILKSSARGDMYIDVFVETPVNLSRKQMDLLKELDKSIGGAEASKHSPESSGFFGKMKDIWSDLTE</sequence>
<evidence type="ECO:0000256" key="4">
    <source>
        <dbReference type="ARBA" id="ARBA00022705"/>
    </source>
</evidence>
<evidence type="ECO:0000256" key="8">
    <source>
        <dbReference type="ARBA" id="ARBA00022833"/>
    </source>
</evidence>
<dbReference type="Gene3D" id="6.20.20.10">
    <property type="match status" value="2"/>
</dbReference>
<evidence type="ECO:0000256" key="9">
    <source>
        <dbReference type="ARBA" id="ARBA00023016"/>
    </source>
</evidence>
<dbReference type="EMBL" id="CP002382">
    <property type="protein sequence ID" value="AEP10070.1"/>
    <property type="molecule type" value="Genomic_DNA"/>
</dbReference>
<feature type="binding site" evidence="14">
    <location>
        <position position="157"/>
    </location>
    <ligand>
        <name>Zn(2+)</name>
        <dbReference type="ChEBI" id="CHEBI:29105"/>
        <label>1</label>
    </ligand>
</feature>
<evidence type="ECO:0000256" key="15">
    <source>
        <dbReference type="PROSITE-ProRule" id="PRU00546"/>
    </source>
</evidence>
<gene>
    <name evidence="14 18" type="primary">dnaJ</name>
    <name evidence="18" type="ordered locus">MICA_1758</name>
</gene>
<dbReference type="GO" id="GO:0005524">
    <property type="term" value="F:ATP binding"/>
    <property type="evidence" value="ECO:0007669"/>
    <property type="project" value="InterPro"/>
</dbReference>
<feature type="domain" description="CR-type" evidence="17">
    <location>
        <begin position="144"/>
        <end position="222"/>
    </location>
</feature>
<dbReference type="FunFam" id="2.10.230.10:FF:000002">
    <property type="entry name" value="Molecular chaperone DnaJ"/>
    <property type="match status" value="1"/>
</dbReference>
<feature type="domain" description="J" evidence="16">
    <location>
        <begin position="5"/>
        <end position="70"/>
    </location>
</feature>
<proteinExistence type="inferred from homology"/>
<dbReference type="PANTHER" id="PTHR43096:SF48">
    <property type="entry name" value="CHAPERONE PROTEIN DNAJ"/>
    <property type="match status" value="1"/>
</dbReference>
<dbReference type="NCBIfam" id="TIGR02349">
    <property type="entry name" value="DnaJ_bact"/>
    <property type="match status" value="1"/>
</dbReference>
<dbReference type="CDD" id="cd10719">
    <property type="entry name" value="DnaJ_zf"/>
    <property type="match status" value="1"/>
</dbReference>
<dbReference type="InterPro" id="IPR001623">
    <property type="entry name" value="DnaJ_domain"/>
</dbReference>
<reference evidence="18 19" key="1">
    <citation type="journal article" date="2011" name="BMC Genomics">
        <title>Genomic insights into an obligate epibiotic bacterial predator: Micavibrio aeruginosavorus ARL-13.</title>
        <authorList>
            <person name="Wang Z."/>
            <person name="Kadouri D."/>
            <person name="Wu M."/>
        </authorList>
    </citation>
    <scope>NUCLEOTIDE SEQUENCE [LARGE SCALE GENOMIC DNA]</scope>
    <source>
        <strain evidence="18 19">ARL-13</strain>
    </source>
</reference>
<dbReference type="HOGENOM" id="CLU_017633_0_7_5"/>
<evidence type="ECO:0000256" key="5">
    <source>
        <dbReference type="ARBA" id="ARBA00022723"/>
    </source>
</evidence>
<dbReference type="InterPro" id="IPR018253">
    <property type="entry name" value="DnaJ_domain_CS"/>
</dbReference>
<comment type="function">
    <text evidence="11 14">Participates actively in the response to hyperosmotic and heat shock by preventing the aggregation of stress-denatured proteins and by disaggregating proteins, also in an autonomous, DnaK-independent fashion. Unfolded proteins bind initially to DnaJ; upon interaction with the DnaJ-bound protein, DnaK hydrolyzes its bound ATP, resulting in the formation of a stable complex. GrpE releases ADP from DnaK; ATP binding to DnaK triggers the release of the substrate protein, thus completing the reaction cycle. Several rounds of ATP-dependent interactions between DnaJ, DnaK and GrpE are required for fully efficient folding. Also involved, together with DnaK and GrpE, in the DNA replication of plasmids through activation of initiation proteins.</text>
</comment>
<evidence type="ECO:0000256" key="12">
    <source>
        <dbReference type="ARBA" id="ARBA00061004"/>
    </source>
</evidence>
<dbReference type="PROSITE" id="PS00636">
    <property type="entry name" value="DNAJ_1"/>
    <property type="match status" value="1"/>
</dbReference>
<comment type="similarity">
    <text evidence="12 14">Belongs to the DnaJ family.</text>
</comment>
<dbReference type="CDD" id="cd06257">
    <property type="entry name" value="DnaJ"/>
    <property type="match status" value="1"/>
</dbReference>
<keyword evidence="6 14" id="KW-0677">Repeat</keyword>
<name>G2KRW2_MICAA</name>
<feature type="repeat" description="CXXCXGXG motif" evidence="14">
    <location>
        <begin position="196"/>
        <end position="203"/>
    </location>
</feature>
<dbReference type="Gene3D" id="1.10.287.110">
    <property type="entry name" value="DnaJ domain"/>
    <property type="match status" value="1"/>
</dbReference>
<dbReference type="Pfam" id="PF00684">
    <property type="entry name" value="DnaJ_CXXCXGXG"/>
    <property type="match status" value="1"/>
</dbReference>
<dbReference type="STRING" id="856793.MICA_1758"/>
<dbReference type="PROSITE" id="PS50076">
    <property type="entry name" value="DNAJ_2"/>
    <property type="match status" value="1"/>
</dbReference>
<evidence type="ECO:0000256" key="14">
    <source>
        <dbReference type="HAMAP-Rule" id="MF_01152"/>
    </source>
</evidence>
<protein>
    <recommendedName>
        <fullName evidence="13 14">Chaperone protein DnaJ</fullName>
    </recommendedName>
</protein>
<comment type="domain">
    <text evidence="14">The J domain is necessary and sufficient to stimulate DnaK ATPase activity. Zinc center 1 plays an important role in the autonomous, DnaK-independent chaperone activity of DnaJ. Zinc center 2 is essential for interaction with DnaK and for DnaJ activity.</text>
</comment>
<feature type="binding site" evidence="14">
    <location>
        <position position="160"/>
    </location>
    <ligand>
        <name>Zn(2+)</name>
        <dbReference type="ChEBI" id="CHEBI:29105"/>
        <label>1</label>
    </ligand>
</feature>
<feature type="binding site" evidence="14">
    <location>
        <position position="177"/>
    </location>
    <ligand>
        <name>Zn(2+)</name>
        <dbReference type="ChEBI" id="CHEBI:29105"/>
        <label>2</label>
    </ligand>
</feature>
<dbReference type="GO" id="GO:0051082">
    <property type="term" value="F:unfolded protein binding"/>
    <property type="evidence" value="ECO:0007669"/>
    <property type="project" value="UniProtKB-UniRule"/>
</dbReference>
<dbReference type="SUPFAM" id="SSF46565">
    <property type="entry name" value="Chaperone J-domain"/>
    <property type="match status" value="1"/>
</dbReference>
<dbReference type="GO" id="GO:0009408">
    <property type="term" value="P:response to heat"/>
    <property type="evidence" value="ECO:0007669"/>
    <property type="project" value="InterPro"/>
</dbReference>
<evidence type="ECO:0000256" key="2">
    <source>
        <dbReference type="ARBA" id="ARBA00011738"/>
    </source>
</evidence>
<feature type="zinc finger region" description="CR-type" evidence="15">
    <location>
        <begin position="144"/>
        <end position="222"/>
    </location>
</feature>
<dbReference type="Pfam" id="PF00226">
    <property type="entry name" value="DnaJ"/>
    <property type="match status" value="1"/>
</dbReference>
<evidence type="ECO:0000313" key="19">
    <source>
        <dbReference type="Proteomes" id="UP000009286"/>
    </source>
</evidence>
<evidence type="ECO:0000256" key="1">
    <source>
        <dbReference type="ARBA" id="ARBA00004496"/>
    </source>
</evidence>
<dbReference type="InterPro" id="IPR008971">
    <property type="entry name" value="HSP40/DnaJ_pept-bd"/>
</dbReference>
<dbReference type="SUPFAM" id="SSF49493">
    <property type="entry name" value="HSP40/DnaJ peptide-binding domain"/>
    <property type="match status" value="2"/>
</dbReference>
<dbReference type="Gene3D" id="2.60.260.20">
    <property type="entry name" value="Urease metallochaperone UreE, N-terminal domain"/>
    <property type="match status" value="2"/>
</dbReference>
<dbReference type="InterPro" id="IPR036410">
    <property type="entry name" value="HSP_DnaJ_Cys-rich_dom_sf"/>
</dbReference>
<keyword evidence="7 14" id="KW-0863">Zinc-finger</keyword>
<evidence type="ECO:0000256" key="10">
    <source>
        <dbReference type="ARBA" id="ARBA00023186"/>
    </source>
</evidence>
<keyword evidence="4 14" id="KW-0235">DNA replication</keyword>
<dbReference type="PRINTS" id="PR00625">
    <property type="entry name" value="JDOMAIN"/>
</dbReference>